<dbReference type="CDD" id="cd22790">
    <property type="entry name" value="OTU_OTUL-like"/>
    <property type="match status" value="1"/>
</dbReference>
<feature type="active site" evidence="4">
    <location>
        <position position="57"/>
    </location>
</feature>
<evidence type="ECO:0000313" key="6">
    <source>
        <dbReference type="EMBL" id="ESO97479.1"/>
    </source>
</evidence>
<dbReference type="Pfam" id="PF16218">
    <property type="entry name" value="Peptidase_C101"/>
    <property type="match status" value="1"/>
</dbReference>
<evidence type="ECO:0008006" key="8">
    <source>
        <dbReference type="Google" id="ProtNLM"/>
    </source>
</evidence>
<feature type="active site" evidence="4">
    <location>
        <position position="266"/>
    </location>
</feature>
<feature type="region of interest" description="Linear diubiquitin binding" evidence="5">
    <location>
        <begin position="55"/>
        <end position="57"/>
    </location>
</feature>
<dbReference type="GO" id="GO:1990108">
    <property type="term" value="P:protein linear deubiquitination"/>
    <property type="evidence" value="ECO:0007669"/>
    <property type="project" value="InterPro"/>
</dbReference>
<proteinExistence type="inferred from homology"/>
<accession>V4C730</accession>
<dbReference type="OrthoDB" id="6288034at2759"/>
<keyword evidence="3" id="KW-0963">Cytoplasm</keyword>
<dbReference type="AlphaFoldDB" id="V4C730"/>
<dbReference type="STRING" id="225164.V4C730"/>
<name>V4C730_LOTGI</name>
<dbReference type="GO" id="GO:0004843">
    <property type="term" value="F:cysteine-type deubiquitinase activity"/>
    <property type="evidence" value="ECO:0007669"/>
    <property type="project" value="InterPro"/>
</dbReference>
<organism evidence="6 7">
    <name type="scientific">Lottia gigantea</name>
    <name type="common">Giant owl limpet</name>
    <dbReference type="NCBI Taxonomy" id="225164"/>
    <lineage>
        <taxon>Eukaryota</taxon>
        <taxon>Metazoa</taxon>
        <taxon>Spiralia</taxon>
        <taxon>Lophotrochozoa</taxon>
        <taxon>Mollusca</taxon>
        <taxon>Gastropoda</taxon>
        <taxon>Patellogastropoda</taxon>
        <taxon>Lottioidea</taxon>
        <taxon>Lottiidae</taxon>
        <taxon>Lottia</taxon>
    </lineage>
</organism>
<dbReference type="KEGG" id="lgi:LOTGIDRAFT_115152"/>
<protein>
    <recommendedName>
        <fullName evidence="8">OTU domain-containing protein</fullName>
    </recommendedName>
</protein>
<sequence length="272" mass="30744">MCIFIIEKMNIGDAVDLIQYSESEWKGDTQKAVVIKQAYKELPSITNCNNIRAIRGDNYCAIRGCVYQMLTCGSMDASKLPGMMCIIDTLHELYEDPSSGLSQWTFANRLKCTGENKLSTLCRCVLTLFSKLSTYKEREEMTLNLLNAHPDTDIEIMEGVKLLMLVKAVELFRDNQKGKDLPIFANLMFARDTSDSISKFVLNHLNPVGDSSGLEQVEMCLLGQTISTIIRVARLSHFGAEDFLCDFPSRENDWPSIYLLAEDDRHYNVPTP</sequence>
<evidence type="ECO:0000313" key="7">
    <source>
        <dbReference type="Proteomes" id="UP000030746"/>
    </source>
</evidence>
<evidence type="ECO:0000256" key="1">
    <source>
        <dbReference type="ARBA" id="ARBA00004496"/>
    </source>
</evidence>
<comment type="subcellular location">
    <subcellularLocation>
        <location evidence="1">Cytoplasm</location>
    </subcellularLocation>
</comment>
<comment type="similarity">
    <text evidence="2">Belongs to the peptidase C65 family. Otulin subfamily.</text>
</comment>
<dbReference type="EMBL" id="KB201305">
    <property type="protein sequence ID" value="ESO97479.1"/>
    <property type="molecule type" value="Genomic_DNA"/>
</dbReference>
<dbReference type="PANTHER" id="PTHR33662:SF3">
    <property type="entry name" value="FIBROUS SHEATH CABYR-BINDING PROTEIN-LIKE-RELATED"/>
    <property type="match status" value="1"/>
</dbReference>
<dbReference type="PANTHER" id="PTHR33662">
    <property type="entry name" value="OTU DEUBIQUITINASE WITH LINEAR LINKAGE-SPECIFICITY A-RELATED"/>
    <property type="match status" value="1"/>
</dbReference>
<dbReference type="PRINTS" id="PR02055">
    <property type="entry name" value="PROTEINF105"/>
</dbReference>
<dbReference type="OMA" id="GRPKWNP"/>
<dbReference type="InterPro" id="IPR023237">
    <property type="entry name" value="Otulin"/>
</dbReference>
<evidence type="ECO:0000256" key="2">
    <source>
        <dbReference type="ARBA" id="ARBA00010267"/>
    </source>
</evidence>
<gene>
    <name evidence="6" type="ORF">LOTGIDRAFT_115152</name>
</gene>
<feature type="active site" description="Nucleophile" evidence="4">
    <location>
        <position position="60"/>
    </location>
</feature>
<evidence type="ECO:0000256" key="5">
    <source>
        <dbReference type="PIRSR" id="PIRSR623237-2"/>
    </source>
</evidence>
<feature type="region of interest" description="Linear diubiquitin binding" evidence="5">
    <location>
        <begin position="263"/>
        <end position="265"/>
    </location>
</feature>
<evidence type="ECO:0000256" key="4">
    <source>
        <dbReference type="PIRSR" id="PIRSR623237-1"/>
    </source>
</evidence>
<dbReference type="GeneID" id="20231184"/>
<feature type="region of interest" description="Linear diubiquitin binding" evidence="5">
    <location>
        <begin position="24"/>
        <end position="25"/>
    </location>
</feature>
<dbReference type="RefSeq" id="XP_009052063.1">
    <property type="nucleotide sequence ID" value="XM_009053815.1"/>
</dbReference>
<dbReference type="PRINTS" id="PR02057">
    <property type="entry name" value="PROTEINF105B"/>
</dbReference>
<dbReference type="CTD" id="20231184"/>
<reference evidence="6 7" key="1">
    <citation type="journal article" date="2013" name="Nature">
        <title>Insights into bilaterian evolution from three spiralian genomes.</title>
        <authorList>
            <person name="Simakov O."/>
            <person name="Marletaz F."/>
            <person name="Cho S.J."/>
            <person name="Edsinger-Gonzales E."/>
            <person name="Havlak P."/>
            <person name="Hellsten U."/>
            <person name="Kuo D.H."/>
            <person name="Larsson T."/>
            <person name="Lv J."/>
            <person name="Arendt D."/>
            <person name="Savage R."/>
            <person name="Osoegawa K."/>
            <person name="de Jong P."/>
            <person name="Grimwood J."/>
            <person name="Chapman J.A."/>
            <person name="Shapiro H."/>
            <person name="Aerts A."/>
            <person name="Otillar R.P."/>
            <person name="Terry A.Y."/>
            <person name="Boore J.L."/>
            <person name="Grigoriev I.V."/>
            <person name="Lindberg D.R."/>
            <person name="Seaver E.C."/>
            <person name="Weisblat D.A."/>
            <person name="Putnam N.H."/>
            <person name="Rokhsar D.S."/>
        </authorList>
    </citation>
    <scope>NUCLEOTIDE SEQUENCE [LARGE SCALE GENOMIC DNA]</scope>
</reference>
<dbReference type="HOGENOM" id="CLU_051856_1_0_1"/>
<dbReference type="GO" id="GO:0005737">
    <property type="term" value="C:cytoplasm"/>
    <property type="evidence" value="ECO:0007669"/>
    <property type="project" value="UniProtKB-SubCell"/>
</dbReference>
<dbReference type="InterPro" id="IPR023235">
    <property type="entry name" value="FAM105"/>
</dbReference>
<evidence type="ECO:0000256" key="3">
    <source>
        <dbReference type="ARBA" id="ARBA00022490"/>
    </source>
</evidence>
<keyword evidence="7" id="KW-1185">Reference proteome</keyword>
<dbReference type="Proteomes" id="UP000030746">
    <property type="component" value="Unassembled WGS sequence"/>
</dbReference>